<name>S3V1A4_9LEPT</name>
<reference evidence="2" key="1">
    <citation type="submission" date="2013-04" db="EMBL/GenBank/DDBJ databases">
        <authorList>
            <person name="Harkins D.M."/>
            <person name="Durkin A.S."/>
            <person name="Selengut J.D."/>
            <person name="Sanka R."/>
            <person name="DePew J."/>
            <person name="Purushe J."/>
            <person name="Ahmed A."/>
            <person name="van der Linden H."/>
            <person name="Goris M.G.A."/>
            <person name="Hartskeerl R.A."/>
            <person name="Vinetz J.M."/>
            <person name="Sutton G.G."/>
            <person name="Nelson W.C."/>
            <person name="Fouts D.E."/>
        </authorList>
    </citation>
    <scope>NUCLEOTIDE SEQUENCE [LARGE SCALE GENOMIC DNA]</scope>
    <source>
        <strain evidence="2">BUT 6</strain>
    </source>
</reference>
<comment type="caution">
    <text evidence="2">The sequence shown here is derived from an EMBL/GenBank/DDBJ whole genome shotgun (WGS) entry which is preliminary data.</text>
</comment>
<accession>S3V1A4</accession>
<dbReference type="Proteomes" id="UP000014540">
    <property type="component" value="Unassembled WGS sequence"/>
</dbReference>
<dbReference type="EMBL" id="AKWZ02000003">
    <property type="protein sequence ID" value="EPG75223.1"/>
    <property type="molecule type" value="Genomic_DNA"/>
</dbReference>
<dbReference type="CDD" id="cd07302">
    <property type="entry name" value="CHD"/>
    <property type="match status" value="1"/>
</dbReference>
<dbReference type="PANTHER" id="PTHR43081">
    <property type="entry name" value="ADENYLATE CYCLASE, TERMINAL-DIFFERENTIATION SPECIFIC-RELATED"/>
    <property type="match status" value="1"/>
</dbReference>
<dbReference type="GO" id="GO:0004016">
    <property type="term" value="F:adenylate cyclase activity"/>
    <property type="evidence" value="ECO:0007669"/>
    <property type="project" value="UniProtKB-ARBA"/>
</dbReference>
<dbReference type="PROSITE" id="PS50125">
    <property type="entry name" value="GUANYLATE_CYCLASE_2"/>
    <property type="match status" value="1"/>
</dbReference>
<proteinExistence type="predicted"/>
<feature type="domain" description="Guanylate cyclase" evidence="1">
    <location>
        <begin position="34"/>
        <end position="94"/>
    </location>
</feature>
<dbReference type="PANTHER" id="PTHR43081:SF1">
    <property type="entry name" value="ADENYLATE CYCLASE, TERMINAL-DIFFERENTIATION SPECIFIC"/>
    <property type="match status" value="1"/>
</dbReference>
<protein>
    <submittedName>
        <fullName evidence="2">Adenylate/guanylate cyclase catalytic domain protein</fullName>
    </submittedName>
</protein>
<dbReference type="InterPro" id="IPR001054">
    <property type="entry name" value="A/G_cyclase"/>
</dbReference>
<dbReference type="InterPro" id="IPR050697">
    <property type="entry name" value="Adenylyl/Guanylyl_Cyclase_3/4"/>
</dbReference>
<evidence type="ECO:0000313" key="3">
    <source>
        <dbReference type="Proteomes" id="UP000014540"/>
    </source>
</evidence>
<evidence type="ECO:0000259" key="1">
    <source>
        <dbReference type="PROSITE" id="PS50125"/>
    </source>
</evidence>
<keyword evidence="3" id="KW-1185">Reference proteome</keyword>
<dbReference type="SUPFAM" id="SSF55073">
    <property type="entry name" value="Nucleotide cyclase"/>
    <property type="match status" value="1"/>
</dbReference>
<dbReference type="GO" id="GO:0035556">
    <property type="term" value="P:intracellular signal transduction"/>
    <property type="evidence" value="ECO:0007669"/>
    <property type="project" value="InterPro"/>
</dbReference>
<dbReference type="Gene3D" id="3.30.70.1230">
    <property type="entry name" value="Nucleotide cyclase"/>
    <property type="match status" value="1"/>
</dbReference>
<gene>
    <name evidence="2" type="ORF">LEP1GSC058_2015</name>
</gene>
<dbReference type="STRING" id="1193011.LEP1GSC058_2015"/>
<sequence>MSSLNSNFGMFVIYRKSLIMALFPNGPDDALQAAMEMLNELENLNLSRKERKYQPIRIGIGLHTGTLMLGTIGEEERMDGTVISDAVNLASRIEGLTKELQATLLLSEETYKKLRNKKKYSFNKLGKVTVKGKSKSSQVYEVVS</sequence>
<dbReference type="InterPro" id="IPR029787">
    <property type="entry name" value="Nucleotide_cyclase"/>
</dbReference>
<evidence type="ECO:0000313" key="2">
    <source>
        <dbReference type="EMBL" id="EPG75223.1"/>
    </source>
</evidence>
<dbReference type="RefSeq" id="WP_016548317.1">
    <property type="nucleotide sequence ID" value="NZ_AKWZ02000003.1"/>
</dbReference>
<dbReference type="AlphaFoldDB" id="S3V1A4"/>
<dbReference type="GO" id="GO:0006171">
    <property type="term" value="P:cAMP biosynthetic process"/>
    <property type="evidence" value="ECO:0007669"/>
    <property type="project" value="TreeGrafter"/>
</dbReference>
<dbReference type="Pfam" id="PF00211">
    <property type="entry name" value="Guanylate_cyc"/>
    <property type="match status" value="1"/>
</dbReference>
<organism evidence="2 3">
    <name type="scientific">Leptospira fainei serovar Hurstbridge str. BUT 6</name>
    <dbReference type="NCBI Taxonomy" id="1193011"/>
    <lineage>
        <taxon>Bacteria</taxon>
        <taxon>Pseudomonadati</taxon>
        <taxon>Spirochaetota</taxon>
        <taxon>Spirochaetia</taxon>
        <taxon>Leptospirales</taxon>
        <taxon>Leptospiraceae</taxon>
        <taxon>Leptospira</taxon>
    </lineage>
</organism>